<organism evidence="2 3">
    <name type="scientific">Pedobacter montanisoli</name>
    <dbReference type="NCBI Taxonomy" id="2923277"/>
    <lineage>
        <taxon>Bacteria</taxon>
        <taxon>Pseudomonadati</taxon>
        <taxon>Bacteroidota</taxon>
        <taxon>Sphingobacteriia</taxon>
        <taxon>Sphingobacteriales</taxon>
        <taxon>Sphingobacteriaceae</taxon>
        <taxon>Pedobacter</taxon>
    </lineage>
</organism>
<feature type="domain" description="DUF3347" evidence="1">
    <location>
        <begin position="49"/>
        <end position="124"/>
    </location>
</feature>
<keyword evidence="3" id="KW-1185">Reference proteome</keyword>
<reference evidence="2" key="1">
    <citation type="submission" date="2022-03" db="EMBL/GenBank/DDBJ databases">
        <authorList>
            <person name="Woo C.Y."/>
        </authorList>
    </citation>
    <scope>NUCLEOTIDE SEQUENCE</scope>
    <source>
        <strain evidence="2">CYS-01</strain>
    </source>
</reference>
<dbReference type="Proteomes" id="UP001165460">
    <property type="component" value="Unassembled WGS sequence"/>
</dbReference>
<proteinExistence type="predicted"/>
<dbReference type="EMBL" id="JALGBH010000002">
    <property type="protein sequence ID" value="MCJ0743196.1"/>
    <property type="molecule type" value="Genomic_DNA"/>
</dbReference>
<protein>
    <submittedName>
        <fullName evidence="2">DUF3347 domain-containing protein</fullName>
    </submittedName>
</protein>
<name>A0ABS9ZXZ7_9SPHI</name>
<sequence length="174" mass="19279">MMSIKKYMSVIALAAFITACNNTKTSTHTEKETVQQTTVALKDEKLKNIYTAYLKLKDDLVKSNAEDAKNAALVLSKELTNFNGCENAAQIATSINSSTDLKEQRKQFTALNIELIPMFKHAELTAGTIYVQHCPMANNGDGGDWLSSEKKIQNPYYGDEMLECGAVTEEIKTK</sequence>
<evidence type="ECO:0000259" key="1">
    <source>
        <dbReference type="Pfam" id="PF11827"/>
    </source>
</evidence>
<dbReference type="PROSITE" id="PS51257">
    <property type="entry name" value="PROKAR_LIPOPROTEIN"/>
    <property type="match status" value="1"/>
</dbReference>
<evidence type="ECO:0000313" key="3">
    <source>
        <dbReference type="Proteomes" id="UP001165460"/>
    </source>
</evidence>
<dbReference type="RefSeq" id="WP_243362294.1">
    <property type="nucleotide sequence ID" value="NZ_JALGBH010000002.1"/>
</dbReference>
<dbReference type="Pfam" id="PF11827">
    <property type="entry name" value="DUF3347"/>
    <property type="match status" value="1"/>
</dbReference>
<gene>
    <name evidence="2" type="ORF">MMF97_10770</name>
</gene>
<dbReference type="InterPro" id="IPR021782">
    <property type="entry name" value="DUF3347"/>
</dbReference>
<comment type="caution">
    <text evidence="2">The sequence shown here is derived from an EMBL/GenBank/DDBJ whole genome shotgun (WGS) entry which is preliminary data.</text>
</comment>
<evidence type="ECO:0000313" key="2">
    <source>
        <dbReference type="EMBL" id="MCJ0743196.1"/>
    </source>
</evidence>
<accession>A0ABS9ZXZ7</accession>